<dbReference type="STRING" id="1026882.MAMP_00400"/>
<evidence type="ECO:0000313" key="3">
    <source>
        <dbReference type="Proteomes" id="UP000003544"/>
    </source>
</evidence>
<keyword evidence="1" id="KW-0812">Transmembrane</keyword>
<organism evidence="2 3">
    <name type="scientific">Methylophaga aminisulfidivorans MP</name>
    <dbReference type="NCBI Taxonomy" id="1026882"/>
    <lineage>
        <taxon>Bacteria</taxon>
        <taxon>Pseudomonadati</taxon>
        <taxon>Pseudomonadota</taxon>
        <taxon>Gammaproteobacteria</taxon>
        <taxon>Thiotrichales</taxon>
        <taxon>Piscirickettsiaceae</taxon>
        <taxon>Methylophaga</taxon>
    </lineage>
</organism>
<evidence type="ECO:0000256" key="1">
    <source>
        <dbReference type="SAM" id="Phobius"/>
    </source>
</evidence>
<comment type="caution">
    <text evidence="2">The sequence shown here is derived from an EMBL/GenBank/DDBJ whole genome shotgun (WGS) entry which is preliminary data.</text>
</comment>
<accession>F5T0X2</accession>
<name>F5T0X2_9GAMM</name>
<gene>
    <name evidence="2" type="ORF">MAMP_00400</name>
</gene>
<dbReference type="Proteomes" id="UP000003544">
    <property type="component" value="Unassembled WGS sequence"/>
</dbReference>
<dbReference type="EMBL" id="AFIG01000002">
    <property type="protein sequence ID" value="EGL53972.1"/>
    <property type="molecule type" value="Genomic_DNA"/>
</dbReference>
<keyword evidence="1" id="KW-1133">Transmembrane helix</keyword>
<keyword evidence="1" id="KW-0472">Membrane</keyword>
<evidence type="ECO:0000313" key="2">
    <source>
        <dbReference type="EMBL" id="EGL53972.1"/>
    </source>
</evidence>
<dbReference type="AlphaFoldDB" id="F5T0X2"/>
<feature type="transmembrane region" description="Helical" evidence="1">
    <location>
        <begin position="12"/>
        <end position="32"/>
    </location>
</feature>
<protein>
    <submittedName>
        <fullName evidence="2">Uncharacterized protein</fullName>
    </submittedName>
</protein>
<dbReference type="RefSeq" id="WP_007146220.1">
    <property type="nucleotide sequence ID" value="NZ_AFIG01000002.1"/>
</dbReference>
<keyword evidence="3" id="KW-1185">Reference proteome</keyword>
<proteinExistence type="predicted"/>
<sequence>MKIKALLKRLNQYSSLVLLLIVTSIGTCWYVLSNEAERIDPDFKKTKALISMYETEIEEMSVQQDLPKLDSIWFNIQSIASQYNVKVSSIEKIEDAKFSEGDIPCGQAWFGSLQGTSKNVAAAALEIQNELPVMYGQAVIDNKVMGLSFAAMGIIDFN</sequence>
<reference evidence="2 3" key="1">
    <citation type="journal article" date="2011" name="J. Bacteriol.">
        <title>Draft genome sequence of Methylophaga aminisulfidivorans MP T.</title>
        <authorList>
            <person name="Han G.H."/>
            <person name="Kim W."/>
            <person name="Chun J."/>
            <person name="Kim S.W."/>
        </authorList>
    </citation>
    <scope>NUCLEOTIDE SEQUENCE [LARGE SCALE GENOMIC DNA]</scope>
    <source>
        <strain evidence="3">MP(T)</strain>
    </source>
</reference>